<accession>A0A8J2PLU6</accession>
<keyword evidence="5" id="KW-1185">Reference proteome</keyword>
<dbReference type="GO" id="GO:0016020">
    <property type="term" value="C:membrane"/>
    <property type="evidence" value="ECO:0007669"/>
    <property type="project" value="TreeGrafter"/>
</dbReference>
<proteinExistence type="predicted"/>
<evidence type="ECO:0000313" key="5">
    <source>
        <dbReference type="Proteomes" id="UP000708208"/>
    </source>
</evidence>
<keyword evidence="1" id="KW-0732">Signal</keyword>
<comment type="caution">
    <text evidence="4">The sequence shown here is derived from an EMBL/GenBank/DDBJ whole genome shotgun (WGS) entry which is preliminary data.</text>
</comment>
<dbReference type="GO" id="GO:0045217">
    <property type="term" value="P:cell-cell junction maintenance"/>
    <property type="evidence" value="ECO:0007669"/>
    <property type="project" value="TreeGrafter"/>
</dbReference>
<evidence type="ECO:0000256" key="2">
    <source>
        <dbReference type="ARBA" id="ARBA00022737"/>
    </source>
</evidence>
<protein>
    <submittedName>
        <fullName evidence="4">Uncharacterized protein</fullName>
    </submittedName>
</protein>
<sequence>MEKQMIIFNNRFINNIATYIVQFDTDSQSEILGQVSAYFARNQVKHNRINPDSYNRQGFHNMRIINNATYQPLSYAIGLKGLQKVNITNNLFGDNQLDYELLAGIKTAKIDNTVNVVRNWWGSSDPRRIKERIFDFDDWNSYAIASYRPYLLKDDFEAPISVGYEPESPLTIDNLGGRLMHELTLYYRTQPYIIKSDLTIMPNAQLTIAPGAEIEFYPSVGILALGPLIAQGTPEEPIKMRPIQLHKMEDITGQKMQRMEE</sequence>
<dbReference type="PANTHER" id="PTHR47653">
    <property type="entry name" value="PROTEIN BARK BEETLE"/>
    <property type="match status" value="1"/>
</dbReference>
<dbReference type="EMBL" id="CAJVCH010425693">
    <property type="protein sequence ID" value="CAG7818624.1"/>
    <property type="molecule type" value="Genomic_DNA"/>
</dbReference>
<name>A0A8J2PLU6_9HEXA</name>
<reference evidence="4" key="1">
    <citation type="submission" date="2021-06" db="EMBL/GenBank/DDBJ databases">
        <authorList>
            <person name="Hodson N. C."/>
            <person name="Mongue J. A."/>
            <person name="Jaron S. K."/>
        </authorList>
    </citation>
    <scope>NUCLEOTIDE SEQUENCE</scope>
</reference>
<dbReference type="OrthoDB" id="536948at2759"/>
<evidence type="ECO:0000256" key="3">
    <source>
        <dbReference type="ARBA" id="ARBA00023180"/>
    </source>
</evidence>
<dbReference type="InterPro" id="IPR053243">
    <property type="entry name" value="SJ_maturation_regulator"/>
</dbReference>
<keyword evidence="3" id="KW-0325">Glycoprotein</keyword>
<gene>
    <name evidence="4" type="ORF">AFUS01_LOCUS29114</name>
</gene>
<evidence type="ECO:0000256" key="1">
    <source>
        <dbReference type="ARBA" id="ARBA00022729"/>
    </source>
</evidence>
<dbReference type="AlphaFoldDB" id="A0A8J2PLU6"/>
<keyword evidence="2" id="KW-0677">Repeat</keyword>
<dbReference type="Proteomes" id="UP000708208">
    <property type="component" value="Unassembled WGS sequence"/>
</dbReference>
<evidence type="ECO:0000313" key="4">
    <source>
        <dbReference type="EMBL" id="CAG7818624.1"/>
    </source>
</evidence>
<feature type="non-terminal residue" evidence="4">
    <location>
        <position position="1"/>
    </location>
</feature>
<dbReference type="PANTHER" id="PTHR47653:SF1">
    <property type="entry name" value="DELETED IN MALIGNANT BRAIN TUMORS 1 PROTEIN"/>
    <property type="match status" value="1"/>
</dbReference>
<organism evidence="4 5">
    <name type="scientific">Allacma fusca</name>
    <dbReference type="NCBI Taxonomy" id="39272"/>
    <lineage>
        <taxon>Eukaryota</taxon>
        <taxon>Metazoa</taxon>
        <taxon>Ecdysozoa</taxon>
        <taxon>Arthropoda</taxon>
        <taxon>Hexapoda</taxon>
        <taxon>Collembola</taxon>
        <taxon>Symphypleona</taxon>
        <taxon>Sminthuridae</taxon>
        <taxon>Allacma</taxon>
    </lineage>
</organism>